<keyword evidence="6 11" id="KW-0067">ATP-binding</keyword>
<evidence type="ECO:0000256" key="2">
    <source>
        <dbReference type="ARBA" id="ARBA00022448"/>
    </source>
</evidence>
<evidence type="ECO:0000256" key="1">
    <source>
        <dbReference type="ARBA" id="ARBA00004202"/>
    </source>
</evidence>
<sequence>MLDLKNLSGGYSGSNIVQDVSLCFPEGKITVIIGQNGCGKSTLLKLACGQLAKRAGELLLDKQSLAALSRQEIAQKISYLPQARTMPDITVEALVLHGRFPWLGYPRVYTVKDRKLAESAMERAGIISHRKKLFAKLSGGEQQKAYLAMLLAQDTKTVLLDEPTTYLDIEHQLELIELLSALKSDGRAIAAVLHDLNLALSCADQLAVMQAGSLLAVGTPRNILDLGILEQAFGIKVRLEQSYSFERL</sequence>
<keyword evidence="3" id="KW-1003">Cell membrane</keyword>
<protein>
    <submittedName>
        <fullName evidence="11">Iron complex transport system ATP-binding protein</fullName>
    </submittedName>
</protein>
<gene>
    <name evidence="11" type="ORF">LY28_03477</name>
</gene>
<dbReference type="InterPro" id="IPR027417">
    <property type="entry name" value="P-loop_NTPase"/>
</dbReference>
<dbReference type="PANTHER" id="PTHR42771:SF2">
    <property type="entry name" value="IRON(3+)-HYDROXAMATE IMPORT ATP-BINDING PROTEIN FHUC"/>
    <property type="match status" value="1"/>
</dbReference>
<dbReference type="InterPro" id="IPR003439">
    <property type="entry name" value="ABC_transporter-like_ATP-bd"/>
</dbReference>
<dbReference type="Pfam" id="PF00005">
    <property type="entry name" value="ABC_tran"/>
    <property type="match status" value="1"/>
</dbReference>
<evidence type="ECO:0000313" key="12">
    <source>
        <dbReference type="Proteomes" id="UP000248132"/>
    </source>
</evidence>
<dbReference type="Proteomes" id="UP000248132">
    <property type="component" value="Unassembled WGS sequence"/>
</dbReference>
<dbReference type="InterPro" id="IPR003593">
    <property type="entry name" value="AAA+_ATPase"/>
</dbReference>
<evidence type="ECO:0000259" key="10">
    <source>
        <dbReference type="PROSITE" id="PS50893"/>
    </source>
</evidence>
<dbReference type="GO" id="GO:0006826">
    <property type="term" value="P:iron ion transport"/>
    <property type="evidence" value="ECO:0007669"/>
    <property type="project" value="UniProtKB-KW"/>
</dbReference>
<dbReference type="PANTHER" id="PTHR42771">
    <property type="entry name" value="IRON(3+)-HYDROXAMATE IMPORT ATP-BINDING PROTEIN FHUC"/>
    <property type="match status" value="1"/>
</dbReference>
<dbReference type="SUPFAM" id="SSF52540">
    <property type="entry name" value="P-loop containing nucleoside triphosphate hydrolases"/>
    <property type="match status" value="1"/>
</dbReference>
<evidence type="ECO:0000256" key="9">
    <source>
        <dbReference type="ARBA" id="ARBA00023136"/>
    </source>
</evidence>
<accession>A0A318XJY6</accession>
<dbReference type="InterPro" id="IPR051535">
    <property type="entry name" value="Siderophore_ABC-ATPase"/>
</dbReference>
<evidence type="ECO:0000256" key="5">
    <source>
        <dbReference type="ARBA" id="ARBA00022741"/>
    </source>
</evidence>
<evidence type="ECO:0000256" key="3">
    <source>
        <dbReference type="ARBA" id="ARBA00022475"/>
    </source>
</evidence>
<dbReference type="CDD" id="cd03214">
    <property type="entry name" value="ABC_Iron-Siderophores_B12_Hemin"/>
    <property type="match status" value="1"/>
</dbReference>
<dbReference type="GO" id="GO:0005524">
    <property type="term" value="F:ATP binding"/>
    <property type="evidence" value="ECO:0007669"/>
    <property type="project" value="UniProtKB-KW"/>
</dbReference>
<comment type="subcellular location">
    <subcellularLocation>
        <location evidence="1">Cell membrane</location>
        <topology evidence="1">Peripheral membrane protein</topology>
    </subcellularLocation>
</comment>
<keyword evidence="12" id="KW-1185">Reference proteome</keyword>
<dbReference type="SMART" id="SM00382">
    <property type="entry name" value="AAA"/>
    <property type="match status" value="1"/>
</dbReference>
<comment type="caution">
    <text evidence="11">The sequence shown here is derived from an EMBL/GenBank/DDBJ whole genome shotgun (WGS) entry which is preliminary data.</text>
</comment>
<keyword evidence="9" id="KW-0472">Membrane</keyword>
<evidence type="ECO:0000313" key="11">
    <source>
        <dbReference type="EMBL" id="PYG84856.1"/>
    </source>
</evidence>
<organism evidence="11 12">
    <name type="scientific">Ruminiclostridium sufflavum DSM 19573</name>
    <dbReference type="NCBI Taxonomy" id="1121337"/>
    <lineage>
        <taxon>Bacteria</taxon>
        <taxon>Bacillati</taxon>
        <taxon>Bacillota</taxon>
        <taxon>Clostridia</taxon>
        <taxon>Eubacteriales</taxon>
        <taxon>Oscillospiraceae</taxon>
        <taxon>Ruminiclostridium</taxon>
    </lineage>
</organism>
<dbReference type="FunFam" id="3.40.50.300:FF:000134">
    <property type="entry name" value="Iron-enterobactin ABC transporter ATP-binding protein"/>
    <property type="match status" value="1"/>
</dbReference>
<keyword evidence="8" id="KW-0406">Ion transport</keyword>
<evidence type="ECO:0000256" key="6">
    <source>
        <dbReference type="ARBA" id="ARBA00022840"/>
    </source>
</evidence>
<dbReference type="EMBL" id="QKMR01000029">
    <property type="protein sequence ID" value="PYG84856.1"/>
    <property type="molecule type" value="Genomic_DNA"/>
</dbReference>
<feature type="domain" description="ABC transporter" evidence="10">
    <location>
        <begin position="2"/>
        <end position="236"/>
    </location>
</feature>
<dbReference type="GO" id="GO:0005886">
    <property type="term" value="C:plasma membrane"/>
    <property type="evidence" value="ECO:0007669"/>
    <property type="project" value="UniProtKB-SubCell"/>
</dbReference>
<keyword evidence="7" id="KW-0408">Iron</keyword>
<dbReference type="OrthoDB" id="9799337at2"/>
<dbReference type="Gene3D" id="3.40.50.300">
    <property type="entry name" value="P-loop containing nucleotide triphosphate hydrolases"/>
    <property type="match status" value="1"/>
</dbReference>
<name>A0A318XJY6_9FIRM</name>
<evidence type="ECO:0000256" key="4">
    <source>
        <dbReference type="ARBA" id="ARBA00022496"/>
    </source>
</evidence>
<dbReference type="AlphaFoldDB" id="A0A318XJY6"/>
<keyword evidence="5" id="KW-0547">Nucleotide-binding</keyword>
<evidence type="ECO:0000256" key="8">
    <source>
        <dbReference type="ARBA" id="ARBA00023065"/>
    </source>
</evidence>
<evidence type="ECO:0000256" key="7">
    <source>
        <dbReference type="ARBA" id="ARBA00023004"/>
    </source>
</evidence>
<dbReference type="RefSeq" id="WP_110463433.1">
    <property type="nucleotide sequence ID" value="NZ_QKMR01000029.1"/>
</dbReference>
<dbReference type="GO" id="GO:0016887">
    <property type="term" value="F:ATP hydrolysis activity"/>
    <property type="evidence" value="ECO:0007669"/>
    <property type="project" value="InterPro"/>
</dbReference>
<keyword evidence="2" id="KW-0813">Transport</keyword>
<proteinExistence type="predicted"/>
<dbReference type="PROSITE" id="PS50893">
    <property type="entry name" value="ABC_TRANSPORTER_2"/>
    <property type="match status" value="1"/>
</dbReference>
<keyword evidence="4" id="KW-0410">Iron transport</keyword>
<reference evidence="11 12" key="1">
    <citation type="submission" date="2018-06" db="EMBL/GenBank/DDBJ databases">
        <title>Genomic Encyclopedia of Type Strains, Phase I: the one thousand microbial genomes (KMG-I) project.</title>
        <authorList>
            <person name="Kyrpides N."/>
        </authorList>
    </citation>
    <scope>NUCLEOTIDE SEQUENCE [LARGE SCALE GENOMIC DNA]</scope>
    <source>
        <strain evidence="11 12">DSM 19573</strain>
    </source>
</reference>